<protein>
    <recommendedName>
        <fullName evidence="2">Type II secretion system protein GspG C-terminal domain-containing protein</fullName>
    </recommendedName>
</protein>
<dbReference type="AlphaFoldDB" id="X1SAQ1"/>
<dbReference type="SUPFAM" id="SSF54523">
    <property type="entry name" value="Pili subunits"/>
    <property type="match status" value="1"/>
</dbReference>
<evidence type="ECO:0008006" key="2">
    <source>
        <dbReference type="Google" id="ProtNLM"/>
    </source>
</evidence>
<sequence>LIVVAILGILAAVLVPNLASFLTTGKVAAANTEVANVETAALAYYADHDAQWPGNANALHPDYISALPVENYTFDPYGKVVPDATAGWGGDASVVWDPTTGAHKWKKA</sequence>
<dbReference type="Gene3D" id="3.30.700.10">
    <property type="entry name" value="Glycoprotein, Type 4 Pilin"/>
    <property type="match status" value="1"/>
</dbReference>
<dbReference type="EMBL" id="BARW01022939">
    <property type="protein sequence ID" value="GAI90043.1"/>
    <property type="molecule type" value="Genomic_DNA"/>
</dbReference>
<comment type="caution">
    <text evidence="1">The sequence shown here is derived from an EMBL/GenBank/DDBJ whole genome shotgun (WGS) entry which is preliminary data.</text>
</comment>
<accession>X1SAQ1</accession>
<dbReference type="Pfam" id="PF22434">
    <property type="entry name" value="PilW_C"/>
    <property type="match status" value="1"/>
</dbReference>
<feature type="non-terminal residue" evidence="1">
    <location>
        <position position="1"/>
    </location>
</feature>
<reference evidence="1" key="1">
    <citation type="journal article" date="2014" name="Front. Microbiol.">
        <title>High frequency of phylogenetically diverse reductive dehalogenase-homologous genes in deep subseafloor sedimentary metagenomes.</title>
        <authorList>
            <person name="Kawai M."/>
            <person name="Futagami T."/>
            <person name="Toyoda A."/>
            <person name="Takaki Y."/>
            <person name="Nishi S."/>
            <person name="Hori S."/>
            <person name="Arai W."/>
            <person name="Tsubouchi T."/>
            <person name="Morono Y."/>
            <person name="Uchiyama I."/>
            <person name="Ito T."/>
            <person name="Fujiyama A."/>
            <person name="Inagaki F."/>
            <person name="Takami H."/>
        </authorList>
    </citation>
    <scope>NUCLEOTIDE SEQUENCE</scope>
    <source>
        <strain evidence="1">Expedition CK06-06</strain>
    </source>
</reference>
<organism evidence="1">
    <name type="scientific">marine sediment metagenome</name>
    <dbReference type="NCBI Taxonomy" id="412755"/>
    <lineage>
        <taxon>unclassified sequences</taxon>
        <taxon>metagenomes</taxon>
        <taxon>ecological metagenomes</taxon>
    </lineage>
</organism>
<dbReference type="InterPro" id="IPR045584">
    <property type="entry name" value="Pilin-like"/>
</dbReference>
<proteinExistence type="predicted"/>
<evidence type="ECO:0000313" key="1">
    <source>
        <dbReference type="EMBL" id="GAI90043.1"/>
    </source>
</evidence>
<name>X1SAQ1_9ZZZZ</name>
<gene>
    <name evidence="1" type="ORF">S12H4_38158</name>
</gene>